<dbReference type="Pfam" id="PF00569">
    <property type="entry name" value="ZZ"/>
    <property type="match status" value="1"/>
</dbReference>
<dbReference type="PANTHER" id="PTHR15090:SF0">
    <property type="entry name" value="SEQUESTOSOME-1"/>
    <property type="match status" value="1"/>
</dbReference>
<dbReference type="Proteomes" id="UP001168972">
    <property type="component" value="Unassembled WGS sequence"/>
</dbReference>
<evidence type="ECO:0000259" key="11">
    <source>
        <dbReference type="PROSITE" id="PS51745"/>
    </source>
</evidence>
<evidence type="ECO:0000256" key="6">
    <source>
        <dbReference type="ARBA" id="ARBA00022833"/>
    </source>
</evidence>
<dbReference type="PROSITE" id="PS51745">
    <property type="entry name" value="PB1"/>
    <property type="match status" value="1"/>
</dbReference>
<proteinExistence type="predicted"/>
<dbReference type="GO" id="GO:0008270">
    <property type="term" value="F:zinc ion binding"/>
    <property type="evidence" value="ECO:0007669"/>
    <property type="project" value="UniProtKB-KW"/>
</dbReference>
<evidence type="ECO:0000259" key="10">
    <source>
        <dbReference type="PROSITE" id="PS50135"/>
    </source>
</evidence>
<gene>
    <name evidence="12" type="ORF">PV327_002479</name>
</gene>
<feature type="region of interest" description="Disordered" evidence="9">
    <location>
        <begin position="182"/>
        <end position="214"/>
    </location>
</feature>
<evidence type="ECO:0000256" key="8">
    <source>
        <dbReference type="PROSITE-ProRule" id="PRU00228"/>
    </source>
</evidence>
<evidence type="ECO:0000313" key="12">
    <source>
        <dbReference type="EMBL" id="KAK0168705.1"/>
    </source>
</evidence>
<dbReference type="CDD" id="cd14320">
    <property type="entry name" value="UBA_SQSTM"/>
    <property type="match status" value="1"/>
</dbReference>
<dbReference type="CDD" id="cd02340">
    <property type="entry name" value="ZZ_NBR1_like"/>
    <property type="match status" value="1"/>
</dbReference>
<dbReference type="Gene3D" id="3.10.20.90">
    <property type="entry name" value="Phosphatidylinositol 3-kinase Catalytic Subunit, Chain A, domain 1"/>
    <property type="match status" value="1"/>
</dbReference>
<evidence type="ECO:0000256" key="3">
    <source>
        <dbReference type="ARBA" id="ARBA00022490"/>
    </source>
</evidence>
<dbReference type="SMART" id="SM00666">
    <property type="entry name" value="PB1"/>
    <property type="match status" value="1"/>
</dbReference>
<sequence length="465" mass="51590">MERTIGFKVYLSNDENSSKQEVRRFGIDSDVVTNFLYLRKKLENIFPSVRGKRYIINWKDTDGDNIVISSDEELEIALNEMASDPIRKLYVVSKSDNDSQVESDIAKDVETLHIGVTCDGCEQPVHGFRFKCIQCPDYDLCSKCQAQGMHGEHCMLRLISPGQWKPHYGKRLARHMHKFVRKSAVNKEEEPKQESQKKGSKHHGRSRHCPAPDTGASWIETIASYLNEFANLPGECPMKNPTVSEEKSVGEPSTSEPTKNDQPKASESKKLDPHVELLKMVGQNLAHFLDPLGIDVSIQEKTDQTKPPSTVSTPPKNHDDNKATAPSAPPSAPAPSSTQGDGLEKNGRKNQTPSPSDNEPFLTEKSGENEEWTIITPNTDSAASSGAIPKKVALSDKSQSPECVTPIYPELPKPDTTIYHPNKKVQKAIETMMQMGFSNEGGWLTNLLESKDGDIVGALDALQRR</sequence>
<dbReference type="InterPro" id="IPR043145">
    <property type="entry name" value="Znf_ZZ_sf"/>
</dbReference>
<dbReference type="AlphaFoldDB" id="A0AA39FFN8"/>
<feature type="compositionally biased region" description="Basic and acidic residues" evidence="9">
    <location>
        <begin position="258"/>
        <end position="270"/>
    </location>
</feature>
<dbReference type="PANTHER" id="PTHR15090">
    <property type="entry name" value="SEQUESTOSOME 1-RELATED"/>
    <property type="match status" value="1"/>
</dbReference>
<reference evidence="12" key="2">
    <citation type="submission" date="2023-03" db="EMBL/GenBank/DDBJ databases">
        <authorList>
            <person name="Inwood S.N."/>
            <person name="Skelly J.G."/>
            <person name="Guhlin J."/>
            <person name="Harrop T.W.R."/>
            <person name="Goldson S.G."/>
            <person name="Dearden P.K."/>
        </authorList>
    </citation>
    <scope>NUCLEOTIDE SEQUENCE</scope>
    <source>
        <strain evidence="12">Lincoln</strain>
        <tissue evidence="12">Whole body</tissue>
    </source>
</reference>
<keyword evidence="13" id="KW-1185">Reference proteome</keyword>
<dbReference type="GO" id="GO:0000423">
    <property type="term" value="P:mitophagy"/>
    <property type="evidence" value="ECO:0007669"/>
    <property type="project" value="TreeGrafter"/>
</dbReference>
<feature type="domain" description="ZZ-type" evidence="10">
    <location>
        <begin position="113"/>
        <end position="163"/>
    </location>
</feature>
<keyword evidence="3" id="KW-0963">Cytoplasm</keyword>
<dbReference type="InterPro" id="IPR000270">
    <property type="entry name" value="PB1_dom"/>
</dbReference>
<dbReference type="SUPFAM" id="SSF54277">
    <property type="entry name" value="CAD &amp; PB1 domains"/>
    <property type="match status" value="1"/>
</dbReference>
<dbReference type="InterPro" id="IPR052260">
    <property type="entry name" value="Autophagy_Rcpt_SigReg"/>
</dbReference>
<evidence type="ECO:0000256" key="2">
    <source>
        <dbReference type="ARBA" id="ARBA00004496"/>
    </source>
</evidence>
<dbReference type="InterPro" id="IPR015940">
    <property type="entry name" value="UBA"/>
</dbReference>
<dbReference type="SUPFAM" id="SSF57850">
    <property type="entry name" value="RING/U-box"/>
    <property type="match status" value="1"/>
</dbReference>
<evidence type="ECO:0008006" key="14">
    <source>
        <dbReference type="Google" id="ProtNLM"/>
    </source>
</evidence>
<feature type="compositionally biased region" description="Low complexity" evidence="9">
    <location>
        <begin position="305"/>
        <end position="315"/>
    </location>
</feature>
<dbReference type="InterPro" id="IPR053793">
    <property type="entry name" value="PB1-like"/>
</dbReference>
<evidence type="ECO:0000256" key="9">
    <source>
        <dbReference type="SAM" id="MobiDB-lite"/>
    </source>
</evidence>
<evidence type="ECO:0000256" key="4">
    <source>
        <dbReference type="ARBA" id="ARBA00022723"/>
    </source>
</evidence>
<feature type="compositionally biased region" description="Polar residues" evidence="9">
    <location>
        <begin position="375"/>
        <end position="384"/>
    </location>
</feature>
<comment type="caution">
    <text evidence="12">The sequence shown here is derived from an EMBL/GenBank/DDBJ whole genome shotgun (WGS) entry which is preliminary data.</text>
</comment>
<organism evidence="12 13">
    <name type="scientific">Microctonus hyperodae</name>
    <name type="common">Parasitoid wasp</name>
    <dbReference type="NCBI Taxonomy" id="165561"/>
    <lineage>
        <taxon>Eukaryota</taxon>
        <taxon>Metazoa</taxon>
        <taxon>Ecdysozoa</taxon>
        <taxon>Arthropoda</taxon>
        <taxon>Hexapoda</taxon>
        <taxon>Insecta</taxon>
        <taxon>Pterygota</taxon>
        <taxon>Neoptera</taxon>
        <taxon>Endopterygota</taxon>
        <taxon>Hymenoptera</taxon>
        <taxon>Apocrita</taxon>
        <taxon>Ichneumonoidea</taxon>
        <taxon>Braconidae</taxon>
        <taxon>Euphorinae</taxon>
        <taxon>Microctonus</taxon>
    </lineage>
</organism>
<dbReference type="GO" id="GO:0005080">
    <property type="term" value="F:protein kinase C binding"/>
    <property type="evidence" value="ECO:0007669"/>
    <property type="project" value="TreeGrafter"/>
</dbReference>
<dbReference type="InterPro" id="IPR000433">
    <property type="entry name" value="Znf_ZZ"/>
</dbReference>
<dbReference type="InterPro" id="IPR009060">
    <property type="entry name" value="UBA-like_sf"/>
</dbReference>
<protein>
    <recommendedName>
        <fullName evidence="14">Sequestosome-1</fullName>
    </recommendedName>
</protein>
<feature type="domain" description="PB1" evidence="11">
    <location>
        <begin position="4"/>
        <end position="94"/>
    </location>
</feature>
<evidence type="ECO:0000313" key="13">
    <source>
        <dbReference type="Proteomes" id="UP001168972"/>
    </source>
</evidence>
<feature type="compositionally biased region" description="Basic and acidic residues" evidence="9">
    <location>
        <begin position="185"/>
        <end position="197"/>
    </location>
</feature>
<reference evidence="12" key="1">
    <citation type="journal article" date="2023" name="bioRxiv">
        <title>Scaffold-level genome assemblies of two parasitoid biocontrol wasps reveal the parthenogenesis mechanism and an associated novel virus.</title>
        <authorList>
            <person name="Inwood S."/>
            <person name="Skelly J."/>
            <person name="Guhlin J."/>
            <person name="Harrop T."/>
            <person name="Goldson S."/>
            <person name="Dearden P."/>
        </authorList>
    </citation>
    <scope>NUCLEOTIDE SEQUENCE</scope>
    <source>
        <strain evidence="12">Lincoln</strain>
        <tissue evidence="12">Whole body</tissue>
    </source>
</reference>
<dbReference type="Pfam" id="PF00564">
    <property type="entry name" value="PB1"/>
    <property type="match status" value="1"/>
</dbReference>
<feature type="region of interest" description="Disordered" evidence="9">
    <location>
        <begin position="300"/>
        <end position="402"/>
    </location>
</feature>
<dbReference type="PROSITE" id="PS01357">
    <property type="entry name" value="ZF_ZZ_1"/>
    <property type="match status" value="1"/>
</dbReference>
<keyword evidence="4" id="KW-0479">Metal-binding</keyword>
<keyword evidence="5 8" id="KW-0863">Zinc-finger</keyword>
<dbReference type="SMART" id="SM00165">
    <property type="entry name" value="UBA"/>
    <property type="match status" value="1"/>
</dbReference>
<evidence type="ECO:0000256" key="7">
    <source>
        <dbReference type="ARBA" id="ARBA00023242"/>
    </source>
</evidence>
<evidence type="ECO:0000256" key="5">
    <source>
        <dbReference type="ARBA" id="ARBA00022771"/>
    </source>
</evidence>
<dbReference type="GO" id="GO:0005634">
    <property type="term" value="C:nucleus"/>
    <property type="evidence" value="ECO:0007669"/>
    <property type="project" value="UniProtKB-SubCell"/>
</dbReference>
<dbReference type="FunFam" id="3.30.60.90:FF:000016">
    <property type="entry name" value="Refractory to sigma P"/>
    <property type="match status" value="1"/>
</dbReference>
<feature type="region of interest" description="Disordered" evidence="9">
    <location>
        <begin position="236"/>
        <end position="270"/>
    </location>
</feature>
<dbReference type="GO" id="GO:0035973">
    <property type="term" value="P:aggrephagy"/>
    <property type="evidence" value="ECO:0007669"/>
    <property type="project" value="TreeGrafter"/>
</dbReference>
<keyword evidence="7" id="KW-0539">Nucleus</keyword>
<dbReference type="InterPro" id="IPR033741">
    <property type="entry name" value="SQSTM_UBA"/>
</dbReference>
<comment type="subcellular location">
    <subcellularLocation>
        <location evidence="2">Cytoplasm</location>
    </subcellularLocation>
    <subcellularLocation>
        <location evidence="1">Nucleus</location>
    </subcellularLocation>
</comment>
<dbReference type="GO" id="GO:0007032">
    <property type="term" value="P:endosome organization"/>
    <property type="evidence" value="ECO:0007669"/>
    <property type="project" value="TreeGrafter"/>
</dbReference>
<dbReference type="SUPFAM" id="SSF46934">
    <property type="entry name" value="UBA-like"/>
    <property type="match status" value="1"/>
</dbReference>
<dbReference type="PROSITE" id="PS50135">
    <property type="entry name" value="ZF_ZZ_2"/>
    <property type="match status" value="1"/>
</dbReference>
<dbReference type="GO" id="GO:0044753">
    <property type="term" value="C:amphisome"/>
    <property type="evidence" value="ECO:0007669"/>
    <property type="project" value="TreeGrafter"/>
</dbReference>
<dbReference type="EMBL" id="JAQQBR010001831">
    <property type="protein sequence ID" value="KAK0168705.1"/>
    <property type="molecule type" value="Genomic_DNA"/>
</dbReference>
<dbReference type="Gene3D" id="3.30.60.90">
    <property type="match status" value="1"/>
</dbReference>
<name>A0AA39FFN8_MICHY</name>
<dbReference type="GO" id="GO:0016235">
    <property type="term" value="C:aggresome"/>
    <property type="evidence" value="ECO:0007669"/>
    <property type="project" value="TreeGrafter"/>
</dbReference>
<dbReference type="SMART" id="SM00291">
    <property type="entry name" value="ZnF_ZZ"/>
    <property type="match status" value="1"/>
</dbReference>
<dbReference type="Gene3D" id="1.10.8.10">
    <property type="entry name" value="DNA helicase RuvA subunit, C-terminal domain"/>
    <property type="match status" value="1"/>
</dbReference>
<feature type="compositionally biased region" description="Basic residues" evidence="9">
    <location>
        <begin position="198"/>
        <end position="208"/>
    </location>
</feature>
<dbReference type="GO" id="GO:0070530">
    <property type="term" value="F:K63-linked polyubiquitin modification-dependent protein binding"/>
    <property type="evidence" value="ECO:0007669"/>
    <property type="project" value="TreeGrafter"/>
</dbReference>
<keyword evidence="6" id="KW-0862">Zinc</keyword>
<dbReference type="FunFam" id="3.10.20.90:FF:000320">
    <property type="entry name" value="Predicted protein"/>
    <property type="match status" value="1"/>
</dbReference>
<accession>A0AA39FFN8</accession>
<evidence type="ECO:0000256" key="1">
    <source>
        <dbReference type="ARBA" id="ARBA00004123"/>
    </source>
</evidence>
<dbReference type="Pfam" id="PF16577">
    <property type="entry name" value="UBA_5"/>
    <property type="match status" value="1"/>
</dbReference>